<proteinExistence type="inferred from homology"/>
<evidence type="ECO:0000313" key="4">
    <source>
        <dbReference type="EMBL" id="MBE4907447.1"/>
    </source>
</evidence>
<keyword evidence="5" id="KW-1185">Reference proteome</keyword>
<comment type="caution">
    <text evidence="4">The sequence shown here is derived from an EMBL/GenBank/DDBJ whole genome shotgun (WGS) entry which is preliminary data.</text>
</comment>
<evidence type="ECO:0000256" key="1">
    <source>
        <dbReference type="ARBA" id="ARBA00006484"/>
    </source>
</evidence>
<organism evidence="4 5">
    <name type="scientific">Litchfieldia luteola</name>
    <dbReference type="NCBI Taxonomy" id="682179"/>
    <lineage>
        <taxon>Bacteria</taxon>
        <taxon>Bacillati</taxon>
        <taxon>Bacillota</taxon>
        <taxon>Bacilli</taxon>
        <taxon>Bacillales</taxon>
        <taxon>Bacillaceae</taxon>
        <taxon>Litchfieldia</taxon>
    </lineage>
</organism>
<evidence type="ECO:0000256" key="2">
    <source>
        <dbReference type="ARBA" id="ARBA00023002"/>
    </source>
</evidence>
<dbReference type="Pfam" id="PF00106">
    <property type="entry name" value="adh_short"/>
    <property type="match status" value="1"/>
</dbReference>
<comment type="similarity">
    <text evidence="1 3">Belongs to the short-chain dehydrogenases/reductases (SDR) family.</text>
</comment>
<dbReference type="PANTHER" id="PTHR43976:SF16">
    <property type="entry name" value="SHORT-CHAIN DEHYDROGENASE_REDUCTASE FAMILY PROTEIN"/>
    <property type="match status" value="1"/>
</dbReference>
<dbReference type="PANTHER" id="PTHR43976">
    <property type="entry name" value="SHORT CHAIN DEHYDROGENASE"/>
    <property type="match status" value="1"/>
</dbReference>
<accession>A0ABR9QG32</accession>
<evidence type="ECO:0000313" key="5">
    <source>
        <dbReference type="Proteomes" id="UP001516662"/>
    </source>
</evidence>
<dbReference type="RefSeq" id="WP_193534926.1">
    <property type="nucleotide sequence ID" value="NZ_JADCLJ010000009.1"/>
</dbReference>
<dbReference type="PRINTS" id="PR00080">
    <property type="entry name" value="SDRFAMILY"/>
</dbReference>
<dbReference type="InterPro" id="IPR020904">
    <property type="entry name" value="Sc_DH/Rdtase_CS"/>
</dbReference>
<dbReference type="EMBL" id="JADCLJ010000009">
    <property type="protein sequence ID" value="MBE4907447.1"/>
    <property type="molecule type" value="Genomic_DNA"/>
</dbReference>
<dbReference type="SUPFAM" id="SSF51735">
    <property type="entry name" value="NAD(P)-binding Rossmann-fold domains"/>
    <property type="match status" value="1"/>
</dbReference>
<dbReference type="CDD" id="cd05374">
    <property type="entry name" value="17beta-HSD-like_SDR_c"/>
    <property type="match status" value="1"/>
</dbReference>
<dbReference type="PROSITE" id="PS00061">
    <property type="entry name" value="ADH_SHORT"/>
    <property type="match status" value="1"/>
</dbReference>
<sequence length="280" mass="31198">MKKVAIITGASSGFGFLSTIELAKEQFQVIATMRDLSKKERLLTVLTQLGLQESVKFQSLDVTSEQSLQEFTTFLPTLGQIDVLVNNAGFALGGFAEEVSIHEYKKQFDTNFFGLIAVTQAVLPFMRKQRVGKIINISSISGHIGFPGLSPYVSSKFALEGYSESLRLEVKPFGIEVALIEPGSYKTNIWSSGKQIAKNSLDPHSPYRPMMIKIEDQLELGQNQYGDPQEVAELVKNIACKKPGETKLRYPIGKGVRVGLLLKKLLPWKLWERVVMKKLT</sequence>
<reference evidence="4 5" key="1">
    <citation type="submission" date="2020-10" db="EMBL/GenBank/DDBJ databases">
        <title>Bacillus sp. HD4P25, an endophyte from a halophyte.</title>
        <authorList>
            <person name="Sun J.-Q."/>
        </authorList>
    </citation>
    <scope>NUCLEOTIDE SEQUENCE [LARGE SCALE GENOMIC DNA]</scope>
    <source>
        <strain evidence="4 5">YIM 93174</strain>
    </source>
</reference>
<dbReference type="Gene3D" id="3.40.50.720">
    <property type="entry name" value="NAD(P)-binding Rossmann-like Domain"/>
    <property type="match status" value="1"/>
</dbReference>
<dbReference type="Proteomes" id="UP001516662">
    <property type="component" value="Unassembled WGS sequence"/>
</dbReference>
<dbReference type="PRINTS" id="PR00081">
    <property type="entry name" value="GDHRDH"/>
</dbReference>
<dbReference type="NCBIfam" id="NF005372">
    <property type="entry name" value="PRK06914.1"/>
    <property type="match status" value="1"/>
</dbReference>
<dbReference type="InterPro" id="IPR036291">
    <property type="entry name" value="NAD(P)-bd_dom_sf"/>
</dbReference>
<keyword evidence="2" id="KW-0560">Oxidoreductase</keyword>
<protein>
    <submittedName>
        <fullName evidence="4">SDR family oxidoreductase</fullName>
    </submittedName>
</protein>
<dbReference type="InterPro" id="IPR002347">
    <property type="entry name" value="SDR_fam"/>
</dbReference>
<evidence type="ECO:0000256" key="3">
    <source>
        <dbReference type="RuleBase" id="RU000363"/>
    </source>
</evidence>
<dbReference type="InterPro" id="IPR051911">
    <property type="entry name" value="SDR_oxidoreductase"/>
</dbReference>
<gene>
    <name evidence="4" type="ORF">IMZ08_05135</name>
</gene>
<name>A0ABR9QG32_9BACI</name>